<name>A0AAD7LNR5_QUISA</name>
<reference evidence="5" key="1">
    <citation type="journal article" date="2023" name="Science">
        <title>Elucidation of the pathway for biosynthesis of saponin adjuvants from the soapbark tree.</title>
        <authorList>
            <person name="Reed J."/>
            <person name="Orme A."/>
            <person name="El-Demerdash A."/>
            <person name="Owen C."/>
            <person name="Martin L.B.B."/>
            <person name="Misra R.C."/>
            <person name="Kikuchi S."/>
            <person name="Rejzek M."/>
            <person name="Martin A.C."/>
            <person name="Harkess A."/>
            <person name="Leebens-Mack J."/>
            <person name="Louveau T."/>
            <person name="Stephenson M.J."/>
            <person name="Osbourn A."/>
        </authorList>
    </citation>
    <scope>NUCLEOTIDE SEQUENCE</scope>
    <source>
        <strain evidence="5">S10</strain>
    </source>
</reference>
<dbReference type="GO" id="GO:0005524">
    <property type="term" value="F:ATP binding"/>
    <property type="evidence" value="ECO:0007669"/>
    <property type="project" value="UniProtKB-KW"/>
</dbReference>
<sequence>MGCQLNDIFEVSLLSHDEAWDLFKEMAGNSVENLQINPTAKEVAHECGRLPLAIVTVAKALRDKEHYEWLDALGQLKTSTVSSFTEMQECVYSRIQLSFNLLGNDEEAKSCLLLCCLFPEDYDIPIEYLLRYGVGLRLFKGLTTLLSARYRVHTLVDKLKSRYLLLDSDKKECIKMHDIVRDVSLSFATRAEHRYMVCCDKERKEWQDEDKWHRSTVISIFIEKDKDKFPTGLECPQLKLLHVSTFDYRSKIPTEDSFFPGMRELMVMTLSKLSISSMPSSLEALQNLHTLCLDSCKLENISIIGTTLKNLEILSFARSYIKEFPKEIGLLSNLKLLDLSGSKLKRIPSGVLTSFSRLEELYTRSSRLEWEYWKGEHSVSGNNASLIELKSVSPQLKVLTIDVREHDLLPKDLVLEKLERFQAYIGKTERPPFVLRVLFPKIVSYLTPNVLEIVSTDHKFMKENIIIQQLWKKSEILRLENVDGLNKIVYEEGLPKIQHLEIKSCCDLEYLDDSSYWKCSQYTAFPDLMKLSLVSLPKLKEIIICQHGPDHMMPPCNCYRSLRSLEVYSSMELKSAFTWFQATSLGQLQRLHIGDCDKIEFVVSSAKSKKTNPERNQSGPVL</sequence>
<dbReference type="GO" id="GO:0043531">
    <property type="term" value="F:ADP binding"/>
    <property type="evidence" value="ECO:0007669"/>
    <property type="project" value="InterPro"/>
</dbReference>
<dbReference type="KEGG" id="qsa:O6P43_016894"/>
<dbReference type="GO" id="GO:0006952">
    <property type="term" value="P:defense response"/>
    <property type="evidence" value="ECO:0007669"/>
    <property type="project" value="UniProtKB-KW"/>
</dbReference>
<dbReference type="InterPro" id="IPR036388">
    <property type="entry name" value="WH-like_DNA-bd_sf"/>
</dbReference>
<dbReference type="Gene3D" id="1.10.10.10">
    <property type="entry name" value="Winged helix-like DNA-binding domain superfamily/Winged helix DNA-binding domain"/>
    <property type="match status" value="1"/>
</dbReference>
<dbReference type="InterPro" id="IPR050905">
    <property type="entry name" value="Plant_NBS-LRR"/>
</dbReference>
<keyword evidence="3" id="KW-0611">Plant defense</keyword>
<dbReference type="Gene3D" id="3.80.10.10">
    <property type="entry name" value="Ribonuclease Inhibitor"/>
    <property type="match status" value="1"/>
</dbReference>
<dbReference type="InterPro" id="IPR032675">
    <property type="entry name" value="LRR_dom_sf"/>
</dbReference>
<evidence type="ECO:0000256" key="2">
    <source>
        <dbReference type="ARBA" id="ARBA00022741"/>
    </source>
</evidence>
<dbReference type="InterPro" id="IPR042197">
    <property type="entry name" value="Apaf_helical"/>
</dbReference>
<keyword evidence="6" id="KW-1185">Reference proteome</keyword>
<dbReference type="Proteomes" id="UP001163823">
    <property type="component" value="Chromosome 7"/>
</dbReference>
<dbReference type="Gene3D" id="1.10.8.430">
    <property type="entry name" value="Helical domain of apoptotic protease-activating factors"/>
    <property type="match status" value="1"/>
</dbReference>
<dbReference type="SUPFAM" id="SSF52540">
    <property type="entry name" value="P-loop containing nucleoside triphosphate hydrolases"/>
    <property type="match status" value="1"/>
</dbReference>
<evidence type="ECO:0000259" key="4">
    <source>
        <dbReference type="Pfam" id="PF23247"/>
    </source>
</evidence>
<dbReference type="InterPro" id="IPR027417">
    <property type="entry name" value="P-loop_NTPase"/>
</dbReference>
<dbReference type="AlphaFoldDB" id="A0AAD7LNR5"/>
<dbReference type="PANTHER" id="PTHR33463:SF198">
    <property type="entry name" value="RPP4C3"/>
    <property type="match status" value="1"/>
</dbReference>
<organism evidence="5 6">
    <name type="scientific">Quillaja saponaria</name>
    <name type="common">Soap bark tree</name>
    <dbReference type="NCBI Taxonomy" id="32244"/>
    <lineage>
        <taxon>Eukaryota</taxon>
        <taxon>Viridiplantae</taxon>
        <taxon>Streptophyta</taxon>
        <taxon>Embryophyta</taxon>
        <taxon>Tracheophyta</taxon>
        <taxon>Spermatophyta</taxon>
        <taxon>Magnoliopsida</taxon>
        <taxon>eudicotyledons</taxon>
        <taxon>Gunneridae</taxon>
        <taxon>Pentapetalae</taxon>
        <taxon>rosids</taxon>
        <taxon>fabids</taxon>
        <taxon>Fabales</taxon>
        <taxon>Quillajaceae</taxon>
        <taxon>Quillaja</taxon>
    </lineage>
</organism>
<evidence type="ECO:0000256" key="3">
    <source>
        <dbReference type="ARBA" id="ARBA00022821"/>
    </source>
</evidence>
<dbReference type="PANTHER" id="PTHR33463">
    <property type="entry name" value="NB-ARC DOMAIN-CONTAINING PROTEIN-RELATED"/>
    <property type="match status" value="1"/>
</dbReference>
<keyword evidence="2" id="KW-0547">Nucleotide-binding</keyword>
<dbReference type="Pfam" id="PF23247">
    <property type="entry name" value="LRR_RPS2"/>
    <property type="match status" value="1"/>
</dbReference>
<gene>
    <name evidence="5" type="ORF">O6P43_016894</name>
</gene>
<evidence type="ECO:0000256" key="1">
    <source>
        <dbReference type="ARBA" id="ARBA00022614"/>
    </source>
</evidence>
<dbReference type="EMBL" id="JARAOO010000007">
    <property type="protein sequence ID" value="KAJ7961566.1"/>
    <property type="molecule type" value="Genomic_DNA"/>
</dbReference>
<dbReference type="SUPFAM" id="SSF52058">
    <property type="entry name" value="L domain-like"/>
    <property type="match status" value="1"/>
</dbReference>
<dbReference type="InterPro" id="IPR057135">
    <property type="entry name" value="At4g27190-like_LRR"/>
</dbReference>
<proteinExistence type="predicted"/>
<evidence type="ECO:0000313" key="6">
    <source>
        <dbReference type="Proteomes" id="UP001163823"/>
    </source>
</evidence>
<evidence type="ECO:0000313" key="5">
    <source>
        <dbReference type="EMBL" id="KAJ7961566.1"/>
    </source>
</evidence>
<protein>
    <submittedName>
        <fullName evidence="5">Disease resistance protein</fullName>
    </submittedName>
</protein>
<accession>A0AAD7LNR5</accession>
<keyword evidence="1" id="KW-0433">Leucine-rich repeat</keyword>
<comment type="caution">
    <text evidence="5">The sequence shown here is derived from an EMBL/GenBank/DDBJ whole genome shotgun (WGS) entry which is preliminary data.</text>
</comment>
<feature type="domain" description="Disease resistance protein At4g27190-like leucine-rich repeats" evidence="4">
    <location>
        <begin position="470"/>
        <end position="597"/>
    </location>
</feature>